<dbReference type="RefSeq" id="WP_051508427.1">
    <property type="nucleotide sequence ID" value="NZ_CP004372.1"/>
</dbReference>
<dbReference type="EMBL" id="CP004372">
    <property type="protein sequence ID" value="AHM05564.1"/>
    <property type="molecule type" value="Genomic_DNA"/>
</dbReference>
<gene>
    <name evidence="1" type="ORF">roselon_03306</name>
</gene>
<dbReference type="SUPFAM" id="SSF53448">
    <property type="entry name" value="Nucleotide-diphospho-sugar transferases"/>
    <property type="match status" value="1"/>
</dbReference>
<protein>
    <recommendedName>
        <fullName evidence="3">Nucleotide-diphospho-sugar transferase domain-containing protein</fullName>
    </recommendedName>
</protein>
<accession>W8RWJ0</accession>
<reference evidence="1 2" key="1">
    <citation type="submission" date="2013-03" db="EMBL/GenBank/DDBJ databases">
        <authorList>
            <person name="Fiebig A."/>
            <person name="Goeker M."/>
            <person name="Klenk H.-P.P."/>
        </authorList>
    </citation>
    <scope>NUCLEOTIDE SEQUENCE [LARGE SCALE GENOMIC DNA]</scope>
    <source>
        <strain evidence="2">DSM 19469</strain>
    </source>
</reference>
<organism evidence="1 2">
    <name type="scientific">Roseicyclus elongatus DSM 19469</name>
    <dbReference type="NCBI Taxonomy" id="1294273"/>
    <lineage>
        <taxon>Bacteria</taxon>
        <taxon>Pseudomonadati</taxon>
        <taxon>Pseudomonadota</taxon>
        <taxon>Alphaproteobacteria</taxon>
        <taxon>Rhodobacterales</taxon>
        <taxon>Roseobacteraceae</taxon>
        <taxon>Roseicyclus</taxon>
    </lineage>
</organism>
<evidence type="ECO:0000313" key="2">
    <source>
        <dbReference type="Proteomes" id="UP000019593"/>
    </source>
</evidence>
<name>W8RWJ0_9RHOB</name>
<proteinExistence type="predicted"/>
<evidence type="ECO:0000313" key="1">
    <source>
        <dbReference type="EMBL" id="AHM05564.1"/>
    </source>
</evidence>
<dbReference type="Gene3D" id="3.90.550.10">
    <property type="entry name" value="Spore Coat Polysaccharide Biosynthesis Protein SpsA, Chain A"/>
    <property type="match status" value="1"/>
</dbReference>
<sequence length="223" mass="25951">MIYIAAGADFVADACASARSVRENSPGVAIDLYCDAPDTVEDRLFDQVHVIENPHKRSKVDYIWQSRFDRVLYLDSDTRIVADISNLFELLDRFDICANHAHSRERPSTNQTWRTEIPKCFPQMNGGVLLFRNSDAVKAMLRDWAEAYHGAGFTRDQVTLRELIWLSDLRLFILPPEYNIRYAKYLEVWDENEAHPKILHYPDYKSQKTSKLKHAWDKMRGKA</sequence>
<dbReference type="eggNOG" id="COG1442">
    <property type="taxonomic scope" value="Bacteria"/>
</dbReference>
<dbReference type="InterPro" id="IPR029044">
    <property type="entry name" value="Nucleotide-diphossugar_trans"/>
</dbReference>
<evidence type="ECO:0008006" key="3">
    <source>
        <dbReference type="Google" id="ProtNLM"/>
    </source>
</evidence>
<dbReference type="OrthoDB" id="181606at2"/>
<dbReference type="HOGENOM" id="CLU_087275_0_0_5"/>
<dbReference type="KEGG" id="red:roselon_03306"/>
<dbReference type="AlphaFoldDB" id="W8RWJ0"/>
<dbReference type="STRING" id="1294273.roselon_03306"/>
<keyword evidence="2" id="KW-1185">Reference proteome</keyword>
<dbReference type="Proteomes" id="UP000019593">
    <property type="component" value="Chromosome"/>
</dbReference>